<dbReference type="PANTHER" id="PTHR45947">
    <property type="entry name" value="SULFOQUINOVOSYL TRANSFERASE SQD2"/>
    <property type="match status" value="1"/>
</dbReference>
<evidence type="ECO:0000259" key="4">
    <source>
        <dbReference type="Pfam" id="PF13439"/>
    </source>
</evidence>
<evidence type="ECO:0000313" key="6">
    <source>
        <dbReference type="Proteomes" id="UP000295748"/>
    </source>
</evidence>
<organism evidence="5 6">
    <name type="scientific">Microbacterium wangchenii</name>
    <dbReference type="NCBI Taxonomy" id="2541726"/>
    <lineage>
        <taxon>Bacteria</taxon>
        <taxon>Bacillati</taxon>
        <taxon>Actinomycetota</taxon>
        <taxon>Actinomycetes</taxon>
        <taxon>Micrococcales</taxon>
        <taxon>Microbacteriaceae</taxon>
        <taxon>Microbacterium</taxon>
    </lineage>
</organism>
<dbReference type="Gene3D" id="3.40.50.2000">
    <property type="entry name" value="Glycogen Phosphorylase B"/>
    <property type="match status" value="2"/>
</dbReference>
<dbReference type="Proteomes" id="UP000295748">
    <property type="component" value="Chromosome"/>
</dbReference>
<dbReference type="SUPFAM" id="SSF53756">
    <property type="entry name" value="UDP-Glycosyltransferase/glycogen phosphorylase"/>
    <property type="match status" value="1"/>
</dbReference>
<evidence type="ECO:0000256" key="1">
    <source>
        <dbReference type="ARBA" id="ARBA00021292"/>
    </source>
</evidence>
<protein>
    <recommendedName>
        <fullName evidence="1">D-inositol 3-phosphate glycosyltransferase</fullName>
    </recommendedName>
</protein>
<dbReference type="CDD" id="cd03801">
    <property type="entry name" value="GT4_PimA-like"/>
    <property type="match status" value="1"/>
</dbReference>
<name>A0ABX5SRH9_9MICO</name>
<keyword evidence="2" id="KW-0328">Glycosyltransferase</keyword>
<evidence type="ECO:0000313" key="5">
    <source>
        <dbReference type="EMBL" id="QBR87801.1"/>
    </source>
</evidence>
<evidence type="ECO:0000256" key="3">
    <source>
        <dbReference type="ARBA" id="ARBA00022679"/>
    </source>
</evidence>
<reference evidence="5 6" key="1">
    <citation type="submission" date="2019-03" db="EMBL/GenBank/DDBJ databases">
        <authorList>
            <person name="Dong K."/>
        </authorList>
    </citation>
    <scope>NUCLEOTIDE SEQUENCE [LARGE SCALE GENOMIC DNA]</scope>
    <source>
        <strain evidence="6">dk512</strain>
    </source>
</reference>
<dbReference type="EMBL" id="CP038266">
    <property type="protein sequence ID" value="QBR87801.1"/>
    <property type="molecule type" value="Genomic_DNA"/>
</dbReference>
<dbReference type="PANTHER" id="PTHR45947:SF3">
    <property type="entry name" value="SULFOQUINOVOSYL TRANSFERASE SQD2"/>
    <property type="match status" value="1"/>
</dbReference>
<dbReference type="RefSeq" id="WP_135063509.1">
    <property type="nucleotide sequence ID" value="NZ_CP038266.1"/>
</dbReference>
<keyword evidence="3" id="KW-0808">Transferase</keyword>
<dbReference type="Pfam" id="PF13439">
    <property type="entry name" value="Glyco_transf_4"/>
    <property type="match status" value="1"/>
</dbReference>
<proteinExistence type="predicted"/>
<feature type="domain" description="Glycosyltransferase subfamily 4-like N-terminal" evidence="4">
    <location>
        <begin position="13"/>
        <end position="112"/>
    </location>
</feature>
<dbReference type="InterPro" id="IPR050194">
    <property type="entry name" value="Glycosyltransferase_grp1"/>
</dbReference>
<dbReference type="Pfam" id="PF13692">
    <property type="entry name" value="Glyco_trans_1_4"/>
    <property type="match status" value="1"/>
</dbReference>
<dbReference type="InterPro" id="IPR028098">
    <property type="entry name" value="Glyco_trans_4-like_N"/>
</dbReference>
<accession>A0ABX5SRH9</accession>
<evidence type="ECO:0000256" key="2">
    <source>
        <dbReference type="ARBA" id="ARBA00022676"/>
    </source>
</evidence>
<keyword evidence="6" id="KW-1185">Reference proteome</keyword>
<sequence>MRIVVYPHELGMGGSQLNAVELAGAVRDLGHDVLVFGRRGALVERVEELGLEFVEAPPPGKRPSPSTARALRALVQERAVDLVHGYEWPPTLDAVLAFPGGRHTAIVSTVMSMSVPPFIPRSIDLVVGTEQIADAERRSGRARVSVIEPPVDLAHNHPTSGDASAFRAAHQLDLSALTVVSVARFARELKLEGTLTAIEVIGRLARSTPVQLVLVGDGPARDDVARAAAAANAVAGRRAVVLTGQLDDPRPAYAAADIALGMGGSALRALAFGAPLIVQGEQGFWRTCEPSSLDRFLWTGWYGVGEGMHIGAAAFDAALSPLLTDAARRAELGAFGLTVVRERFSLTRAAEVQAGIYADAASSPASYARASEAAAYARYARYYGAKRVRRALGRESMDDFNAKPVAGRGTR</sequence>
<gene>
    <name evidence="5" type="ORF">E4K62_03260</name>
</gene>